<dbReference type="EMBL" id="BDQA01000599">
    <property type="protein sequence ID" value="GBH22076.1"/>
    <property type="molecule type" value="Genomic_RNA"/>
</dbReference>
<name>A0A2V0R9V7_9ZZZZ</name>
<proteinExistence type="predicted"/>
<sequence>MPKRSTPAMPTGSLSIEETRSDITSLVLRFEKNGDVVSQLEVEVKENGKVELLLKGLNFDWTKPLIDTNVSLAYTEVTKSNDDDLDTAHEGEDKMLDTILTTCEGLLADEVMTKIEGTPSRDSFQAALEALPRINTPKPPSTVTSSPAPSEYGDDSFSQYIKDTIAGRKYSVKLRKDGGLTCDMTKALGETSNKHVKKNVFVVKAKTPANNVMMLMLSKAKPKAAHHIGRLPKGIELAIGNGKASYGFNVNALAVGYTNEEMDMLRIVREAVILYYMA</sequence>
<evidence type="ECO:0000313" key="2">
    <source>
        <dbReference type="EMBL" id="GBH22076.1"/>
    </source>
</evidence>
<comment type="caution">
    <text evidence="2">The sequence shown here is derived from an EMBL/GenBank/DDBJ whole genome shotgun (WGS) entry which is preliminary data.</text>
</comment>
<organism evidence="2">
    <name type="scientific">viral metagenome</name>
    <dbReference type="NCBI Taxonomy" id="1070528"/>
    <lineage>
        <taxon>unclassified sequences</taxon>
        <taxon>metagenomes</taxon>
        <taxon>organismal metagenomes</taxon>
    </lineage>
</organism>
<feature type="region of interest" description="Disordered" evidence="1">
    <location>
        <begin position="132"/>
        <end position="151"/>
    </location>
</feature>
<dbReference type="AlphaFoldDB" id="A0A2V0R9V7"/>
<reference evidence="2" key="1">
    <citation type="submission" date="2017-04" db="EMBL/GenBank/DDBJ databases">
        <title>Unveiling RNA virosphere associated with marine microorganisms.</title>
        <authorList>
            <person name="Urayama S."/>
            <person name="Takaki Y."/>
            <person name="Nishi S."/>
            <person name="Yoshida Y."/>
            <person name="Deguchi S."/>
            <person name="Takai K."/>
            <person name="Nunoura T."/>
        </authorList>
    </citation>
    <scope>NUCLEOTIDE SEQUENCE</scope>
</reference>
<feature type="compositionally biased region" description="Low complexity" evidence="1">
    <location>
        <begin position="141"/>
        <end position="150"/>
    </location>
</feature>
<accession>A0A2V0R9V7</accession>
<protein>
    <submittedName>
        <fullName evidence="2">Uncharacterized protein</fullName>
    </submittedName>
</protein>
<evidence type="ECO:0000256" key="1">
    <source>
        <dbReference type="SAM" id="MobiDB-lite"/>
    </source>
</evidence>